<evidence type="ECO:0000256" key="6">
    <source>
        <dbReference type="SAM" id="SignalP"/>
    </source>
</evidence>
<keyword evidence="10" id="KW-1185">Reference proteome</keyword>
<dbReference type="PANTHER" id="PTHR43806:SF11">
    <property type="entry name" value="CEREVISIN-RELATED"/>
    <property type="match status" value="1"/>
</dbReference>
<evidence type="ECO:0000256" key="4">
    <source>
        <dbReference type="ARBA" id="ARBA00022825"/>
    </source>
</evidence>
<dbReference type="PROSITE" id="PS51892">
    <property type="entry name" value="SUBTILASE"/>
    <property type="match status" value="1"/>
</dbReference>
<keyword evidence="2 5" id="KW-0645">Protease</keyword>
<keyword evidence="6" id="KW-0732">Signal</keyword>
<dbReference type="Gene3D" id="3.40.50.200">
    <property type="entry name" value="Peptidase S8/S53 domain"/>
    <property type="match status" value="1"/>
</dbReference>
<dbReference type="GO" id="GO:0004252">
    <property type="term" value="F:serine-type endopeptidase activity"/>
    <property type="evidence" value="ECO:0007669"/>
    <property type="project" value="UniProtKB-UniRule"/>
</dbReference>
<protein>
    <submittedName>
        <fullName evidence="9">Uncharacterized protein</fullName>
    </submittedName>
</protein>
<dbReference type="GO" id="GO:0006508">
    <property type="term" value="P:proteolysis"/>
    <property type="evidence" value="ECO:0007669"/>
    <property type="project" value="UniProtKB-KW"/>
</dbReference>
<gene>
    <name evidence="9" type="ORF">Ate02nite_33670</name>
</gene>
<proteinExistence type="inferred from homology"/>
<evidence type="ECO:0000256" key="2">
    <source>
        <dbReference type="ARBA" id="ARBA00022670"/>
    </source>
</evidence>
<keyword evidence="4 5" id="KW-0720">Serine protease</keyword>
<dbReference type="Proteomes" id="UP000623608">
    <property type="component" value="Unassembled WGS sequence"/>
</dbReference>
<name>A0A919NN59_9ACTN</name>
<dbReference type="InterPro" id="IPR023828">
    <property type="entry name" value="Peptidase_S8_Ser-AS"/>
</dbReference>
<dbReference type="PANTHER" id="PTHR43806">
    <property type="entry name" value="PEPTIDASE S8"/>
    <property type="match status" value="1"/>
</dbReference>
<evidence type="ECO:0000313" key="9">
    <source>
        <dbReference type="EMBL" id="GIF20637.1"/>
    </source>
</evidence>
<evidence type="ECO:0000313" key="10">
    <source>
        <dbReference type="Proteomes" id="UP000623608"/>
    </source>
</evidence>
<dbReference type="InterPro" id="IPR054399">
    <property type="entry name" value="Fervidolysin-like_N_prodom"/>
</dbReference>
<evidence type="ECO:0000256" key="5">
    <source>
        <dbReference type="PROSITE-ProRule" id="PRU01240"/>
    </source>
</evidence>
<sequence length="931" mass="93291">MRYRLPAATAAVIAAATLGVSVTATPVFAAATSTTPSQLIVGLRSASTAAATVRKLDADPDVKVLSSDASAELSAVTVAVPAADRADAVATLKADPNVAYVETNAVASADDVTPDDAFYARQWGLATSKTPAAWDVTTGDAVVVAVVDTGVNEVSEIAGRVLPGYDFVNDDSDPSDDAGHGTAVATVAAAAGNNGAAMVGVCWQCRILPVKVLGADGTGTYDNIAKGITYAVDNGADVINLSLGGAESSQLLDSAVQYAYAHNVVVVASAGNDSKTTRTYPAASIPAIAVAGSTQGDGRYSWSNYNATADQWVDLAAPGSNIAQSASGGNFTMFEGTSSAAPLVAGAAGLVLSAKPDATADQVRDALENSGDSIGTWVAKGRLNVGRAVQQITASPALSISEIATSPVSPARGKVTVTPTVASTAGGIKTVKMTVTQPNGKTIATTATKAPFSMVYNSTGITGAVAISITATDTAGNSTTAGTVLNVDNTAPSAALTLSSFVTGPTAVTLANPSDDIAEMDVYVKNVLVGTVTSAPWTYDWDTSGLAGTIPVKVSVTDLAGNSSTTTKNVGVDNAGPKLAWGGPTVATKSALRGTVEVKATATDTAGVASVEVLDAAGNVLGADTTTPYVIPVDGSSFSGDTTLTLRATDKLGQITTVDKTVLFDNTAPVVGDIAASAARGNLVLTPDVTDDTGLRSVKMALTLPSGKTVTISSPTTAPYAAKWGSAGITGTVSAAITATDWAGNVTTATSTFVVDNTAPSAAWTLPSAYANGIVPIALTTASDDTATMDVLVKGKSIAQLTSAPWSIDWDTTGLSGAFAVAVKTTDAAGNTTTVNKTINVDYAGPKVTVFTVKFPAAAATQIRTSVTDPAGVESLELLDAAGQSLATSTTSPYTLTVDTSAMSKGAATWTLKATDKLGNVSTTTKVVTVS</sequence>
<dbReference type="Pfam" id="PF22148">
    <property type="entry name" value="Fervidolysin_NPro-like"/>
    <property type="match status" value="1"/>
</dbReference>
<dbReference type="InterPro" id="IPR050131">
    <property type="entry name" value="Peptidase_S8_subtilisin-like"/>
</dbReference>
<dbReference type="EMBL" id="BOMY01000022">
    <property type="protein sequence ID" value="GIF20637.1"/>
    <property type="molecule type" value="Genomic_DNA"/>
</dbReference>
<evidence type="ECO:0000259" key="7">
    <source>
        <dbReference type="Pfam" id="PF00082"/>
    </source>
</evidence>
<feature type="signal peptide" evidence="6">
    <location>
        <begin position="1"/>
        <end position="29"/>
    </location>
</feature>
<feature type="active site" description="Charge relay system" evidence="5">
    <location>
        <position position="148"/>
    </location>
</feature>
<organism evidence="9 10">
    <name type="scientific">Paractinoplanes tereljensis</name>
    <dbReference type="NCBI Taxonomy" id="571912"/>
    <lineage>
        <taxon>Bacteria</taxon>
        <taxon>Bacillati</taxon>
        <taxon>Actinomycetota</taxon>
        <taxon>Actinomycetes</taxon>
        <taxon>Micromonosporales</taxon>
        <taxon>Micromonosporaceae</taxon>
        <taxon>Paractinoplanes</taxon>
    </lineage>
</organism>
<comment type="caution">
    <text evidence="9">The sequence shown here is derived from an EMBL/GenBank/DDBJ whole genome shotgun (WGS) entry which is preliminary data.</text>
</comment>
<feature type="chain" id="PRO_5037410424" evidence="6">
    <location>
        <begin position="30"/>
        <end position="931"/>
    </location>
</feature>
<feature type="domain" description="Peptidase S8/S53" evidence="7">
    <location>
        <begin position="139"/>
        <end position="371"/>
    </location>
</feature>
<evidence type="ECO:0000256" key="3">
    <source>
        <dbReference type="ARBA" id="ARBA00022801"/>
    </source>
</evidence>
<dbReference type="InterPro" id="IPR013783">
    <property type="entry name" value="Ig-like_fold"/>
</dbReference>
<feature type="domain" description="Fervidolysin-like N-terminal prodomain" evidence="8">
    <location>
        <begin position="36"/>
        <end position="104"/>
    </location>
</feature>
<dbReference type="Pfam" id="PF00082">
    <property type="entry name" value="Peptidase_S8"/>
    <property type="match status" value="1"/>
</dbReference>
<dbReference type="GO" id="GO:0005975">
    <property type="term" value="P:carbohydrate metabolic process"/>
    <property type="evidence" value="ECO:0007669"/>
    <property type="project" value="UniProtKB-ARBA"/>
</dbReference>
<dbReference type="InterPro" id="IPR000209">
    <property type="entry name" value="Peptidase_S8/S53_dom"/>
</dbReference>
<evidence type="ECO:0000259" key="8">
    <source>
        <dbReference type="Pfam" id="PF22148"/>
    </source>
</evidence>
<dbReference type="SUPFAM" id="SSF52743">
    <property type="entry name" value="Subtilisin-like"/>
    <property type="match status" value="1"/>
</dbReference>
<comment type="similarity">
    <text evidence="1 5">Belongs to the peptidase S8 family.</text>
</comment>
<dbReference type="InterPro" id="IPR015500">
    <property type="entry name" value="Peptidase_S8_subtilisin-rel"/>
</dbReference>
<evidence type="ECO:0000256" key="1">
    <source>
        <dbReference type="ARBA" id="ARBA00011073"/>
    </source>
</evidence>
<dbReference type="AlphaFoldDB" id="A0A919NN59"/>
<feature type="active site" description="Charge relay system" evidence="5">
    <location>
        <position position="180"/>
    </location>
</feature>
<accession>A0A919NN59</accession>
<keyword evidence="3 5" id="KW-0378">Hydrolase</keyword>
<reference evidence="9" key="1">
    <citation type="submission" date="2021-01" db="EMBL/GenBank/DDBJ databases">
        <title>Whole genome shotgun sequence of Actinoplanes tereljensis NBRC 105297.</title>
        <authorList>
            <person name="Komaki H."/>
            <person name="Tamura T."/>
        </authorList>
    </citation>
    <scope>NUCLEOTIDE SEQUENCE</scope>
    <source>
        <strain evidence="9">NBRC 105297</strain>
    </source>
</reference>
<feature type="active site" description="Charge relay system" evidence="5">
    <location>
        <position position="338"/>
    </location>
</feature>
<dbReference type="PRINTS" id="PR00723">
    <property type="entry name" value="SUBTILISIN"/>
</dbReference>
<dbReference type="PROSITE" id="PS00138">
    <property type="entry name" value="SUBTILASE_SER"/>
    <property type="match status" value="1"/>
</dbReference>
<dbReference type="RefSeq" id="WP_203806423.1">
    <property type="nucleotide sequence ID" value="NZ_BOMY01000022.1"/>
</dbReference>
<dbReference type="InterPro" id="IPR036852">
    <property type="entry name" value="Peptidase_S8/S53_dom_sf"/>
</dbReference>
<dbReference type="Pfam" id="PF17957">
    <property type="entry name" value="Big_7"/>
    <property type="match status" value="1"/>
</dbReference>
<dbReference type="Gene3D" id="2.60.40.10">
    <property type="entry name" value="Immunoglobulins"/>
    <property type="match status" value="5"/>
</dbReference>